<dbReference type="GO" id="GO:0071013">
    <property type="term" value="C:catalytic step 2 spliceosome"/>
    <property type="evidence" value="ECO:0007669"/>
    <property type="project" value="TreeGrafter"/>
</dbReference>
<feature type="region of interest" description="Disordered" evidence="1">
    <location>
        <begin position="1"/>
        <end position="46"/>
    </location>
</feature>
<reference evidence="2 3" key="1">
    <citation type="submission" date="2016-02" db="EMBL/GenBank/DDBJ databases">
        <title>Comparative genomic and transcriptomic foundation for Pichia pastoris.</title>
        <authorList>
            <person name="Love K.R."/>
            <person name="Shah K.A."/>
            <person name="Whittaker C.A."/>
            <person name="Wu J."/>
            <person name="Bartlett M.C."/>
            <person name="Ma D."/>
            <person name="Leeson R.L."/>
            <person name="Priest M."/>
            <person name="Young S.K."/>
            <person name="Love J.C."/>
        </authorList>
    </citation>
    <scope>NUCLEOTIDE SEQUENCE [LARGE SCALE GENOMIC DNA]</scope>
    <source>
        <strain evidence="2 3">ATCC 28485</strain>
    </source>
</reference>
<dbReference type="PANTHER" id="PTHR12928:SF0">
    <property type="entry name" value="FSHD REGION GENE 1"/>
    <property type="match status" value="1"/>
</dbReference>
<protein>
    <submittedName>
        <fullName evidence="2">BA75_00998T0</fullName>
    </submittedName>
</protein>
<name>A0A1B2J6J2_PICPA</name>
<evidence type="ECO:0000313" key="3">
    <source>
        <dbReference type="Proteomes" id="UP000094565"/>
    </source>
</evidence>
<dbReference type="GO" id="GO:0051015">
    <property type="term" value="F:actin filament binding"/>
    <property type="evidence" value="ECO:0007669"/>
    <property type="project" value="TreeGrafter"/>
</dbReference>
<dbReference type="PANTHER" id="PTHR12928">
    <property type="entry name" value="FRG1 PROTEIN"/>
    <property type="match status" value="1"/>
</dbReference>
<dbReference type="Proteomes" id="UP000094565">
    <property type="component" value="Chromosome 1"/>
</dbReference>
<evidence type="ECO:0000256" key="1">
    <source>
        <dbReference type="SAM" id="MobiDB-lite"/>
    </source>
</evidence>
<dbReference type="GO" id="GO:0005730">
    <property type="term" value="C:nucleolus"/>
    <property type="evidence" value="ECO:0007669"/>
    <property type="project" value="TreeGrafter"/>
</dbReference>
<feature type="compositionally biased region" description="Basic residues" evidence="1">
    <location>
        <begin position="14"/>
        <end position="33"/>
    </location>
</feature>
<sequence length="355" mass="40322">MISKLKFKGESNSRKKSKKNAGSKAKSKYKVRRSAPTELSKQEPRATTLGATTFRINNTLKKFRDIDKDDLEAGWSVAATCEDISGPTILLVNGVGLPRALACVDQLITTDDQLELIDVDETVNFNEGNNLEFAAEKEIFRLEPTLTTQVFVSTPLDRLLLSESDQRDPNYGKTFVRIALKSSEDKYLRYDRDTDQLIGDSVTITHDTILTLRRLPDQGYGVWSITLGSDPSLKLVYLAESDKVRVIEDDENVLDDETTGIVMRVQTKNTKLGRQIMEYYDFASQENIADLNNANLQKYQDDKLISEKLLELQKLKIKINEDLISKVQQAVQNGEINEFMVKLKEQRKSDSSRYY</sequence>
<dbReference type="OrthoDB" id="5539371at2759"/>
<proteinExistence type="predicted"/>
<dbReference type="AlphaFoldDB" id="A0A1B2J6J2"/>
<accession>A0A1B2J6J2</accession>
<gene>
    <name evidence="2" type="ORF">ATY40_BA7500998</name>
</gene>
<organism evidence="2 3">
    <name type="scientific">Komagataella pastoris</name>
    <name type="common">Yeast</name>
    <name type="synonym">Pichia pastoris</name>
    <dbReference type="NCBI Taxonomy" id="4922"/>
    <lineage>
        <taxon>Eukaryota</taxon>
        <taxon>Fungi</taxon>
        <taxon>Dikarya</taxon>
        <taxon>Ascomycota</taxon>
        <taxon>Saccharomycotina</taxon>
        <taxon>Pichiomycetes</taxon>
        <taxon>Pichiales</taxon>
        <taxon>Pichiaceae</taxon>
        <taxon>Komagataella</taxon>
    </lineage>
</organism>
<dbReference type="EMBL" id="CP014584">
    <property type="protein sequence ID" value="ANZ73599.1"/>
    <property type="molecule type" value="Genomic_DNA"/>
</dbReference>
<keyword evidence="3" id="KW-1185">Reference proteome</keyword>
<evidence type="ECO:0000313" key="2">
    <source>
        <dbReference type="EMBL" id="ANZ73599.1"/>
    </source>
</evidence>
<dbReference type="InterPro" id="IPR010414">
    <property type="entry name" value="FRG1"/>
</dbReference>